<dbReference type="GO" id="GO:0000146">
    <property type="term" value="F:microfilament motor activity"/>
    <property type="evidence" value="ECO:0007669"/>
    <property type="project" value="TreeGrafter"/>
</dbReference>
<reference evidence="3" key="1">
    <citation type="submission" date="2015-10" db="EMBL/GenBank/DDBJ databases">
        <authorList>
            <person name="Regsiter A."/>
            <person name="william w."/>
        </authorList>
    </citation>
    <scope>NUCLEOTIDE SEQUENCE</scope>
    <source>
        <strain evidence="3">Montdore</strain>
    </source>
</reference>
<proteinExistence type="predicted"/>
<dbReference type="PANTHER" id="PTHR45615:SF40">
    <property type="entry name" value="MYOSIN HEAVY CHAIN, NON-MUSCLE"/>
    <property type="match status" value="1"/>
</dbReference>
<gene>
    <name evidence="3" type="ORF">GSTUAT00002759001</name>
</gene>
<feature type="compositionally biased region" description="Basic and acidic residues" evidence="2">
    <location>
        <begin position="1060"/>
        <end position="1081"/>
    </location>
</feature>
<evidence type="ECO:0000256" key="2">
    <source>
        <dbReference type="SAM" id="MobiDB-lite"/>
    </source>
</evidence>
<dbReference type="GO" id="GO:0005737">
    <property type="term" value="C:cytoplasm"/>
    <property type="evidence" value="ECO:0007669"/>
    <property type="project" value="TreeGrafter"/>
</dbReference>
<dbReference type="Proteomes" id="UP001412239">
    <property type="component" value="Unassembled WGS sequence"/>
</dbReference>
<dbReference type="AlphaFoldDB" id="A0A292PZT5"/>
<dbReference type="EMBL" id="LN890978">
    <property type="protein sequence ID" value="CUS13079.1"/>
    <property type="molecule type" value="Genomic_DNA"/>
</dbReference>
<evidence type="ECO:0000256" key="1">
    <source>
        <dbReference type="SAM" id="Coils"/>
    </source>
</evidence>
<feature type="compositionally biased region" description="Low complexity" evidence="2">
    <location>
        <begin position="981"/>
        <end position="1001"/>
    </location>
</feature>
<feature type="region of interest" description="Disordered" evidence="2">
    <location>
        <begin position="981"/>
        <end position="1106"/>
    </location>
</feature>
<feature type="coiled-coil region" evidence="1">
    <location>
        <begin position="579"/>
        <end position="670"/>
    </location>
</feature>
<dbReference type="GO" id="GO:0051015">
    <property type="term" value="F:actin filament binding"/>
    <property type="evidence" value="ECO:0007669"/>
    <property type="project" value="TreeGrafter"/>
</dbReference>
<feature type="coiled-coil region" evidence="1">
    <location>
        <begin position="737"/>
        <end position="877"/>
    </location>
</feature>
<feature type="compositionally biased region" description="Polar residues" evidence="2">
    <location>
        <begin position="1030"/>
        <end position="1045"/>
    </location>
</feature>
<feature type="compositionally biased region" description="Acidic residues" evidence="2">
    <location>
        <begin position="1088"/>
        <end position="1105"/>
    </location>
</feature>
<sequence>MAELGAEALRIISSPYAVSLKKLDSIIRASPFDDLQCWVDANPCHIGVFASSIVRALEFCPYALPVLAKIGRIQAVRNAMLHEKRTLLETLLRNANRDGNNWEKYAPACLALLSSPLPCEFPVPALILPVFLHCVEVATKNPCTESIKDVYILVSNGHGYLAELLTPSQKSLLTDRLSGFLTTSDNAVLLLALTTMSCIGPVLDGMGSGNAANKGEETRQKGGTKDFFSGRKAVKVMNLVTNIVIDVASRDSGDLEYCLEQIRLATVIASNMTEKVKESLVDNTLNIKKLVEKIQRPGLERRALREALNYAVALYPQKSPIPALPPIVKSLSHQSIRDEAQSHSSLFLPPSMARVLGTMSSQDYISDLIRSMFIASSFPPPMTSSSYLGLRDRTQFTTSLTDLAIESQQLRTAILSSLVTNEFSRPIATFLSAHGKSPAYTCQDCEVCPAGLLRLQNELAAALCTLILRAGVYSQKDDTIGLDPSLATSLLEKQLRLSKVNHVCSALYSARPNPNSPSTVSIFETSATPEIKTNNRDWRMHLREAMLRDASQQNDVIIAEVGKICRDLEIRCEGVEKPLREEEERSEKLRQNIKDLEARLEEETEERSSLKETLEHEREEFKYKLDGENEKAREHFSRIDDLERELQIARDEASRVRSESQEALEKLNAQHKDEILRMGIESRKALEGLRSSHEAEIHQVHHSSQEALKELTASYEAERKVAQKVADTLALEHIEVLNQRQEAIEELEVHNRSLEQESDRLREALEEQRKENHETDEKIIRMDERIQIMDRELSELSLEMECQKTALGRKDNEVETLERQLRAAKSDTEDIERAMHAEITRTQEKLEHQKELIQELERRLEKTEKEARESIDHLETRKNSKVLRLKLDHEEELRKLHTKFQKTREAWATERDTQFAEKRALTKKLKQLHDWQEKKAKETANLAQQLMSTATNRDLAALLDTATDPAPTQEVQCAALSSIAPAKPPSISSMTTSTSSITSKTSSKRRTNLQDLFSETNSPQKHRNPKRTKTNPMPKTSVHGSQSQGRLDFKSVKQPNRRKTVGDLETEKENHGPELQREVAARETQTGEGDETEIDDGDGDGDVDEFGVMSLPPSSPCASTSYGGSGIFGGSIVSLPKGLGIRAGVGAMGVGVTESGRLEGDLGSEYDDTMDF</sequence>
<dbReference type="PANTHER" id="PTHR45615">
    <property type="entry name" value="MYOSIN HEAVY CHAIN, NON-MUSCLE"/>
    <property type="match status" value="1"/>
</dbReference>
<accession>A0A292PZT5</accession>
<evidence type="ECO:0000313" key="3">
    <source>
        <dbReference type="EMBL" id="CUS13079.1"/>
    </source>
</evidence>
<feature type="compositionally biased region" description="Polar residues" evidence="2">
    <location>
        <begin position="1009"/>
        <end position="1019"/>
    </location>
</feature>
<dbReference type="GO" id="GO:0016460">
    <property type="term" value="C:myosin II complex"/>
    <property type="evidence" value="ECO:0007669"/>
    <property type="project" value="TreeGrafter"/>
</dbReference>
<name>A0A292PZT5_9PEZI</name>
<keyword evidence="4" id="KW-1185">Reference proteome</keyword>
<feature type="compositionally biased region" description="Basic residues" evidence="2">
    <location>
        <begin position="1020"/>
        <end position="1029"/>
    </location>
</feature>
<organism evidence="3 4">
    <name type="scientific">Tuber aestivum</name>
    <name type="common">summer truffle</name>
    <dbReference type="NCBI Taxonomy" id="59557"/>
    <lineage>
        <taxon>Eukaryota</taxon>
        <taxon>Fungi</taxon>
        <taxon>Dikarya</taxon>
        <taxon>Ascomycota</taxon>
        <taxon>Pezizomycotina</taxon>
        <taxon>Pezizomycetes</taxon>
        <taxon>Pezizales</taxon>
        <taxon>Tuberaceae</taxon>
        <taxon>Tuber</taxon>
    </lineage>
</organism>
<keyword evidence="1" id="KW-0175">Coiled coil</keyword>
<protein>
    <submittedName>
        <fullName evidence="3">Uncharacterized protein</fullName>
    </submittedName>
</protein>
<dbReference type="GO" id="GO:0032982">
    <property type="term" value="C:myosin filament"/>
    <property type="evidence" value="ECO:0007669"/>
    <property type="project" value="TreeGrafter"/>
</dbReference>
<evidence type="ECO:0000313" key="4">
    <source>
        <dbReference type="Proteomes" id="UP001412239"/>
    </source>
</evidence>